<dbReference type="InterPro" id="IPR011864">
    <property type="entry name" value="Phosphate_PstC"/>
</dbReference>
<dbReference type="InterPro" id="IPR000515">
    <property type="entry name" value="MetI-like"/>
</dbReference>
<reference evidence="8 9" key="1">
    <citation type="submission" date="2017-10" db="EMBL/GenBank/DDBJ databases">
        <title>Draft genome of Longibacter Salinarum.</title>
        <authorList>
            <person name="Goh K.M."/>
            <person name="Shamsir M.S."/>
            <person name="Lim S.W."/>
        </authorList>
    </citation>
    <scope>NUCLEOTIDE SEQUENCE [LARGE SCALE GENOMIC DNA]</scope>
    <source>
        <strain evidence="8 9">KCTC 52045</strain>
    </source>
</reference>
<dbReference type="Pfam" id="PF00528">
    <property type="entry name" value="BPD_transp_1"/>
    <property type="match status" value="1"/>
</dbReference>
<comment type="subcellular location">
    <subcellularLocation>
        <location evidence="1 5">Cell membrane</location>
        <topology evidence="1 5">Multi-pass membrane protein</topology>
    </subcellularLocation>
</comment>
<evidence type="ECO:0000256" key="1">
    <source>
        <dbReference type="ARBA" id="ARBA00004651"/>
    </source>
</evidence>
<dbReference type="RefSeq" id="WP_098077519.1">
    <property type="nucleotide sequence ID" value="NZ_PDEQ01000008.1"/>
</dbReference>
<dbReference type="NCBIfam" id="TIGR02138">
    <property type="entry name" value="phosphate_pstC"/>
    <property type="match status" value="1"/>
</dbReference>
<dbReference type="InterPro" id="IPR035906">
    <property type="entry name" value="MetI-like_sf"/>
</dbReference>
<keyword evidence="6" id="KW-1003">Cell membrane</keyword>
<proteinExistence type="inferred from homology"/>
<dbReference type="Gene3D" id="1.10.3720.10">
    <property type="entry name" value="MetI-like"/>
    <property type="match status" value="1"/>
</dbReference>
<keyword evidence="3 5" id="KW-1133">Transmembrane helix</keyword>
<dbReference type="PANTHER" id="PTHR42727:SF1">
    <property type="entry name" value="PHOSPHATE TRANSPORT SYSTEM PERMEASE"/>
    <property type="match status" value="1"/>
</dbReference>
<accession>A0A2A8CUW3</accession>
<evidence type="ECO:0000313" key="9">
    <source>
        <dbReference type="Proteomes" id="UP000220102"/>
    </source>
</evidence>
<evidence type="ECO:0000256" key="5">
    <source>
        <dbReference type="RuleBase" id="RU363032"/>
    </source>
</evidence>
<comment type="function">
    <text evidence="6">Part of the binding-protein-dependent transport system for phosphate; probably responsible for the translocation of the substrate across the membrane.</text>
</comment>
<feature type="transmembrane region" description="Helical" evidence="5">
    <location>
        <begin position="103"/>
        <end position="136"/>
    </location>
</feature>
<feature type="transmembrane region" description="Helical" evidence="5">
    <location>
        <begin position="256"/>
        <end position="277"/>
    </location>
</feature>
<feature type="transmembrane region" description="Helical" evidence="5">
    <location>
        <begin position="177"/>
        <end position="196"/>
    </location>
</feature>
<evidence type="ECO:0000313" key="8">
    <source>
        <dbReference type="EMBL" id="PEN12293.1"/>
    </source>
</evidence>
<evidence type="ECO:0000256" key="3">
    <source>
        <dbReference type="ARBA" id="ARBA00022989"/>
    </source>
</evidence>
<evidence type="ECO:0000256" key="2">
    <source>
        <dbReference type="ARBA" id="ARBA00022692"/>
    </source>
</evidence>
<name>A0A2A8CUW3_9BACT</name>
<gene>
    <name evidence="8" type="primary">pstC</name>
    <name evidence="8" type="ORF">CRI94_14775</name>
</gene>
<dbReference type="CDD" id="cd06261">
    <property type="entry name" value="TM_PBP2"/>
    <property type="match status" value="1"/>
</dbReference>
<keyword evidence="9" id="KW-1185">Reference proteome</keyword>
<comment type="caution">
    <text evidence="8">The sequence shown here is derived from an EMBL/GenBank/DDBJ whole genome shotgun (WGS) entry which is preliminary data.</text>
</comment>
<feature type="transmembrane region" description="Helical" evidence="5">
    <location>
        <begin position="208"/>
        <end position="228"/>
    </location>
</feature>
<keyword evidence="2 5" id="KW-0812">Transmembrane</keyword>
<dbReference type="PANTHER" id="PTHR42727">
    <property type="entry name" value="PHOSPHATE TRANSPORT SYSTEM PERMEASE PROTEIN"/>
    <property type="match status" value="1"/>
</dbReference>
<feature type="domain" description="ABC transmembrane type-1" evidence="7">
    <location>
        <begin position="107"/>
        <end position="348"/>
    </location>
</feature>
<dbReference type="EMBL" id="PDEQ01000008">
    <property type="protein sequence ID" value="PEN12293.1"/>
    <property type="molecule type" value="Genomic_DNA"/>
</dbReference>
<dbReference type="PROSITE" id="PS50928">
    <property type="entry name" value="ABC_TM1"/>
    <property type="match status" value="1"/>
</dbReference>
<feature type="transmembrane region" description="Helical" evidence="5">
    <location>
        <begin position="50"/>
        <end position="72"/>
    </location>
</feature>
<keyword evidence="4 5" id="KW-0472">Membrane</keyword>
<dbReference type="GO" id="GO:0006817">
    <property type="term" value="P:phosphate ion transport"/>
    <property type="evidence" value="ECO:0007669"/>
    <property type="project" value="UniProtKB-KW"/>
</dbReference>
<evidence type="ECO:0000256" key="4">
    <source>
        <dbReference type="ARBA" id="ARBA00023136"/>
    </source>
</evidence>
<comment type="similarity">
    <text evidence="6">Belongs to the binding-protein-dependent transport system permease family. CysTW subfamily.</text>
</comment>
<dbReference type="GO" id="GO:0005886">
    <property type="term" value="C:plasma membrane"/>
    <property type="evidence" value="ECO:0007669"/>
    <property type="project" value="UniProtKB-SubCell"/>
</dbReference>
<keyword evidence="6" id="KW-0592">Phosphate transport</keyword>
<sequence>MTDPTSTSEAPVSESAVDPAAASAASKGSRTGETLHANVFDSPKERVIRYALGACALVSILTTLGIAAVLVVESAAFFQEVSIGEFLGSTQWTPQFADKHFGIWPLIAGTVLITVISALVSMPLGLASAIYLSAYAPVWLRKWLKPGIELLAGVPTVVYGYFALTFVTPLLQTALPHVAPVFYEAYAFVLRLLPFVSPPTEPWTGDLGVFNALSAGIVVGIMVIPMVASLSEDAIQAVPRSLWNGAYALGATKLEVVMRVVVPSAFSGIVASFILALSRAIGETMIVTLAAGATPKLTLDPTESIQTMTAFIVQMGKGDIAQSTIEYKSLFAVGLVLFLITLGMNILANRIVARYQDKY</sequence>
<dbReference type="Proteomes" id="UP000220102">
    <property type="component" value="Unassembled WGS sequence"/>
</dbReference>
<feature type="transmembrane region" description="Helical" evidence="5">
    <location>
        <begin position="330"/>
        <end position="352"/>
    </location>
</feature>
<feature type="transmembrane region" description="Helical" evidence="5">
    <location>
        <begin position="148"/>
        <end position="171"/>
    </location>
</feature>
<keyword evidence="5" id="KW-0813">Transport</keyword>
<dbReference type="GO" id="GO:0005315">
    <property type="term" value="F:phosphate transmembrane transporter activity"/>
    <property type="evidence" value="ECO:0007669"/>
    <property type="project" value="InterPro"/>
</dbReference>
<protein>
    <recommendedName>
        <fullName evidence="6">Phosphate transport system permease protein</fullName>
    </recommendedName>
</protein>
<evidence type="ECO:0000256" key="6">
    <source>
        <dbReference type="RuleBase" id="RU363054"/>
    </source>
</evidence>
<dbReference type="SUPFAM" id="SSF161098">
    <property type="entry name" value="MetI-like"/>
    <property type="match status" value="1"/>
</dbReference>
<dbReference type="OrthoDB" id="9785113at2"/>
<dbReference type="AlphaFoldDB" id="A0A2A8CUW3"/>
<organism evidence="8 9">
    <name type="scientific">Longibacter salinarum</name>
    <dbReference type="NCBI Taxonomy" id="1850348"/>
    <lineage>
        <taxon>Bacteria</taxon>
        <taxon>Pseudomonadati</taxon>
        <taxon>Rhodothermota</taxon>
        <taxon>Rhodothermia</taxon>
        <taxon>Rhodothermales</taxon>
        <taxon>Salisaetaceae</taxon>
        <taxon>Longibacter</taxon>
    </lineage>
</organism>
<evidence type="ECO:0000259" key="7">
    <source>
        <dbReference type="PROSITE" id="PS50928"/>
    </source>
</evidence>